<dbReference type="STRING" id="1576369.SAMN05421753_11194"/>
<sequence>MKRILLQLDTDPIPSSFDRVVAIDAGAEEVLAYGGVTPDNVESLVHGAIFTRGPKELANTAIFIGGSDVQAAEKVFAKVSQTFFGPMRVSVMLDPSGSSTTAAAAVRLASKHIALKENDALVLGGTGPVGQRTAQILASQGTRVRVASRTAQRAESTAALIRGRVEGATVTPCEWSDDGLAAAVDSIEMLFAAGAAGVSFLTADEWQSVETLKVAIDLNAVPPVGLEGIAPTDQAVDHNGIAVYGALGVGGFKMKLHRAAIEKLFTANNLVLDTDAIYALSGNL</sequence>
<dbReference type="RefSeq" id="WP_092051549.1">
    <property type="nucleotide sequence ID" value="NZ_FOQD01000011.1"/>
</dbReference>
<dbReference type="Proteomes" id="UP000199518">
    <property type="component" value="Unassembled WGS sequence"/>
</dbReference>
<keyword evidence="1" id="KW-0560">Oxidoreductase</keyword>
<dbReference type="SUPFAM" id="SSF53223">
    <property type="entry name" value="Aminoacid dehydrogenase-like, N-terminal domain"/>
    <property type="match status" value="1"/>
</dbReference>
<dbReference type="OrthoDB" id="6180at2"/>
<evidence type="ECO:0000313" key="3">
    <source>
        <dbReference type="EMBL" id="SFI66578.1"/>
    </source>
</evidence>
<dbReference type="GO" id="GO:0016491">
    <property type="term" value="F:oxidoreductase activity"/>
    <property type="evidence" value="ECO:0007669"/>
    <property type="project" value="UniProtKB-KW"/>
</dbReference>
<evidence type="ECO:0000313" key="4">
    <source>
        <dbReference type="Proteomes" id="UP000199518"/>
    </source>
</evidence>
<organism evidence="3 4">
    <name type="scientific">Planctomicrobium piriforme</name>
    <dbReference type="NCBI Taxonomy" id="1576369"/>
    <lineage>
        <taxon>Bacteria</taxon>
        <taxon>Pseudomonadati</taxon>
        <taxon>Planctomycetota</taxon>
        <taxon>Planctomycetia</taxon>
        <taxon>Planctomycetales</taxon>
        <taxon>Planctomycetaceae</taxon>
        <taxon>Planctomicrobium</taxon>
    </lineage>
</organism>
<name>A0A1I3K2P7_9PLAN</name>
<protein>
    <submittedName>
        <fullName evidence="3">Methylene-tetrahydromethanopterin dehydrogenase, N-terminal</fullName>
    </submittedName>
</protein>
<dbReference type="InterPro" id="IPR015259">
    <property type="entry name" value="Methyl-teptahyd_DH_N"/>
</dbReference>
<evidence type="ECO:0000259" key="2">
    <source>
        <dbReference type="Pfam" id="PF09176"/>
    </source>
</evidence>
<dbReference type="EMBL" id="FOQD01000011">
    <property type="protein sequence ID" value="SFI66578.1"/>
    <property type="molecule type" value="Genomic_DNA"/>
</dbReference>
<evidence type="ECO:0000256" key="1">
    <source>
        <dbReference type="ARBA" id="ARBA00023002"/>
    </source>
</evidence>
<dbReference type="InterPro" id="IPR046346">
    <property type="entry name" value="Aminoacid_DH-like_N_sf"/>
</dbReference>
<accession>A0A1I3K2P7</accession>
<dbReference type="Pfam" id="PF09176">
    <property type="entry name" value="Mpt_N"/>
    <property type="match status" value="1"/>
</dbReference>
<dbReference type="AlphaFoldDB" id="A0A1I3K2P7"/>
<dbReference type="InterPro" id="IPR037089">
    <property type="entry name" value="Methyl-teptahyd_DH_N_sf"/>
</dbReference>
<gene>
    <name evidence="3" type="ORF">SAMN05421753_11194</name>
</gene>
<dbReference type="InterPro" id="IPR036291">
    <property type="entry name" value="NAD(P)-bd_dom_sf"/>
</dbReference>
<proteinExistence type="predicted"/>
<dbReference type="Gene3D" id="3.40.50.10280">
    <property type="entry name" value="Methylene-tetrahydromethanopterin dehydrogenase, N-terminal domain"/>
    <property type="match status" value="1"/>
</dbReference>
<dbReference type="SUPFAM" id="SSF51735">
    <property type="entry name" value="NAD(P)-binding Rossmann-fold domains"/>
    <property type="match status" value="1"/>
</dbReference>
<dbReference type="Gene3D" id="3.40.50.720">
    <property type="entry name" value="NAD(P)-binding Rossmann-like Domain"/>
    <property type="match status" value="1"/>
</dbReference>
<keyword evidence="4" id="KW-1185">Reference proteome</keyword>
<feature type="domain" description="Methylene-tetrahydromethanopterin dehydrogenase N-terminal" evidence="2">
    <location>
        <begin position="16"/>
        <end position="96"/>
    </location>
</feature>
<reference evidence="4" key="1">
    <citation type="submission" date="2016-10" db="EMBL/GenBank/DDBJ databases">
        <authorList>
            <person name="Varghese N."/>
            <person name="Submissions S."/>
        </authorList>
    </citation>
    <scope>NUCLEOTIDE SEQUENCE [LARGE SCALE GENOMIC DNA]</scope>
    <source>
        <strain evidence="4">DSM 26348</strain>
    </source>
</reference>